<evidence type="ECO:0000256" key="1">
    <source>
        <dbReference type="ARBA" id="ARBA00023015"/>
    </source>
</evidence>
<dbReference type="AlphaFoldDB" id="A0A5D0MP83"/>
<dbReference type="RefSeq" id="WP_303702041.1">
    <property type="nucleotide sequence ID" value="NZ_VSIV01000357.1"/>
</dbReference>
<accession>A0A5D0MP83</accession>
<evidence type="ECO:0000313" key="6">
    <source>
        <dbReference type="Proteomes" id="UP000323337"/>
    </source>
</evidence>
<dbReference type="PANTHER" id="PTHR43537:SF24">
    <property type="entry name" value="GLUCONATE OPERON TRANSCRIPTIONAL REPRESSOR"/>
    <property type="match status" value="1"/>
</dbReference>
<evidence type="ECO:0000259" key="4">
    <source>
        <dbReference type="PROSITE" id="PS50949"/>
    </source>
</evidence>
<dbReference type="Pfam" id="PF07729">
    <property type="entry name" value="FCD"/>
    <property type="match status" value="1"/>
</dbReference>
<dbReference type="InterPro" id="IPR008920">
    <property type="entry name" value="TF_FadR/GntR_C"/>
</dbReference>
<dbReference type="SUPFAM" id="SSF46785">
    <property type="entry name" value="Winged helix' DNA-binding domain"/>
    <property type="match status" value="1"/>
</dbReference>
<dbReference type="Pfam" id="PF00392">
    <property type="entry name" value="GntR"/>
    <property type="match status" value="1"/>
</dbReference>
<sequence>MKELNIDSTPLSERIAGTIRDYILKGRIKQGERLTEPRLSKLLGISRTPIREALRILEMEGFVEIIPRRGAVVTDVTDKDVDEIFILKVKLESLAAKLAAEHLTDEDIAELEDLNARMEKFADAKNVSILIKLNSEFHNLIISKCENNRLTKFLEALLRQFKRATAYSFTEAGRIQRVIEEHREIIESFKKRDSEMAEELMAKHIQNGWQFIKSRVSAEVI</sequence>
<evidence type="ECO:0000256" key="2">
    <source>
        <dbReference type="ARBA" id="ARBA00023125"/>
    </source>
</evidence>
<keyword evidence="3" id="KW-0804">Transcription</keyword>
<evidence type="ECO:0000256" key="3">
    <source>
        <dbReference type="ARBA" id="ARBA00023163"/>
    </source>
</evidence>
<dbReference type="SUPFAM" id="SSF48008">
    <property type="entry name" value="GntR ligand-binding domain-like"/>
    <property type="match status" value="1"/>
</dbReference>
<gene>
    <name evidence="5" type="ORF">FXF49_11455</name>
</gene>
<protein>
    <submittedName>
        <fullName evidence="5">GntR family transcriptional regulator</fullName>
    </submittedName>
</protein>
<keyword evidence="1" id="KW-0805">Transcription regulation</keyword>
<dbReference type="EMBL" id="VSIV01000357">
    <property type="protein sequence ID" value="TYB32449.1"/>
    <property type="molecule type" value="Genomic_DNA"/>
</dbReference>
<dbReference type="GO" id="GO:0003700">
    <property type="term" value="F:DNA-binding transcription factor activity"/>
    <property type="evidence" value="ECO:0007669"/>
    <property type="project" value="InterPro"/>
</dbReference>
<proteinExistence type="predicted"/>
<dbReference type="CDD" id="cd07377">
    <property type="entry name" value="WHTH_GntR"/>
    <property type="match status" value="1"/>
</dbReference>
<dbReference type="SMART" id="SM00345">
    <property type="entry name" value="HTH_GNTR"/>
    <property type="match status" value="1"/>
</dbReference>
<dbReference type="PRINTS" id="PR00035">
    <property type="entry name" value="HTHGNTR"/>
</dbReference>
<dbReference type="InterPro" id="IPR011711">
    <property type="entry name" value="GntR_C"/>
</dbReference>
<dbReference type="InterPro" id="IPR000524">
    <property type="entry name" value="Tscrpt_reg_HTH_GntR"/>
</dbReference>
<reference evidence="5 6" key="1">
    <citation type="submission" date="2019-08" db="EMBL/GenBank/DDBJ databases">
        <title>Genomic characterization of a novel candidate phylum (ARYD3) from a high temperature, high salinity tertiary oil reservoir in north central Oklahoma, USA.</title>
        <authorList>
            <person name="Youssef N.H."/>
            <person name="Yadav A."/>
            <person name="Elshahed M.S."/>
        </authorList>
    </citation>
    <scope>NUCLEOTIDE SEQUENCE [LARGE SCALE GENOMIC DNA]</scope>
    <source>
        <strain evidence="5">ARYD1</strain>
    </source>
</reference>
<dbReference type="InterPro" id="IPR036388">
    <property type="entry name" value="WH-like_DNA-bd_sf"/>
</dbReference>
<dbReference type="Proteomes" id="UP000323337">
    <property type="component" value="Unassembled WGS sequence"/>
</dbReference>
<dbReference type="PANTHER" id="PTHR43537">
    <property type="entry name" value="TRANSCRIPTIONAL REGULATOR, GNTR FAMILY"/>
    <property type="match status" value="1"/>
</dbReference>
<name>A0A5D0MP83_FLESI</name>
<dbReference type="InterPro" id="IPR036390">
    <property type="entry name" value="WH_DNA-bd_sf"/>
</dbReference>
<dbReference type="SMART" id="SM00895">
    <property type="entry name" value="FCD"/>
    <property type="match status" value="1"/>
</dbReference>
<dbReference type="Gene3D" id="1.20.120.530">
    <property type="entry name" value="GntR ligand-binding domain-like"/>
    <property type="match status" value="1"/>
</dbReference>
<evidence type="ECO:0000313" key="5">
    <source>
        <dbReference type="EMBL" id="TYB32449.1"/>
    </source>
</evidence>
<dbReference type="PROSITE" id="PS50949">
    <property type="entry name" value="HTH_GNTR"/>
    <property type="match status" value="1"/>
</dbReference>
<organism evidence="5 6">
    <name type="scientific">Flexistipes sinusarabici</name>
    <dbReference type="NCBI Taxonomy" id="2352"/>
    <lineage>
        <taxon>Bacteria</taxon>
        <taxon>Pseudomonadati</taxon>
        <taxon>Deferribacterota</taxon>
        <taxon>Deferribacteres</taxon>
        <taxon>Deferribacterales</taxon>
        <taxon>Flexistipitaceae</taxon>
        <taxon>Flexistipes</taxon>
    </lineage>
</organism>
<feature type="domain" description="HTH gntR-type" evidence="4">
    <location>
        <begin position="9"/>
        <end position="76"/>
    </location>
</feature>
<dbReference type="Gene3D" id="1.10.10.10">
    <property type="entry name" value="Winged helix-like DNA-binding domain superfamily/Winged helix DNA-binding domain"/>
    <property type="match status" value="1"/>
</dbReference>
<dbReference type="GO" id="GO:0003677">
    <property type="term" value="F:DNA binding"/>
    <property type="evidence" value="ECO:0007669"/>
    <property type="project" value="UniProtKB-KW"/>
</dbReference>
<keyword evidence="2" id="KW-0238">DNA-binding</keyword>
<comment type="caution">
    <text evidence="5">The sequence shown here is derived from an EMBL/GenBank/DDBJ whole genome shotgun (WGS) entry which is preliminary data.</text>
</comment>